<organism evidence="1 2">
    <name type="scientific">[Clostridium] leptum</name>
    <dbReference type="NCBI Taxonomy" id="1535"/>
    <lineage>
        <taxon>Bacteria</taxon>
        <taxon>Bacillati</taxon>
        <taxon>Bacillota</taxon>
        <taxon>Clostridia</taxon>
        <taxon>Eubacteriales</taxon>
        <taxon>Oscillospiraceae</taxon>
        <taxon>Oscillospiraceae incertae sedis</taxon>
    </lineage>
</organism>
<dbReference type="Proteomes" id="UP000284751">
    <property type="component" value="Unassembled WGS sequence"/>
</dbReference>
<accession>A0A412AV86</accession>
<reference evidence="1 2" key="1">
    <citation type="submission" date="2018-08" db="EMBL/GenBank/DDBJ databases">
        <title>A genome reference for cultivated species of the human gut microbiota.</title>
        <authorList>
            <person name="Zou Y."/>
            <person name="Xue W."/>
            <person name="Luo G."/>
        </authorList>
    </citation>
    <scope>NUCLEOTIDE SEQUENCE [LARGE SCALE GENOMIC DNA]</scope>
    <source>
        <strain evidence="1 2">AF28-26</strain>
    </source>
</reference>
<gene>
    <name evidence="1" type="ORF">DWY99_11550</name>
</gene>
<comment type="caution">
    <text evidence="1">The sequence shown here is derived from an EMBL/GenBank/DDBJ whole genome shotgun (WGS) entry which is preliminary data.</text>
</comment>
<sequence>MNADDRERVRKIVDQDGWNIIWIGAKMPCEFLDEEVELLYEDMDSQPCICYAIYTYDKSGFYHRPYFQRKSDGAKMVRCIAWRKSLKKA</sequence>
<evidence type="ECO:0000313" key="2">
    <source>
        <dbReference type="Proteomes" id="UP000284751"/>
    </source>
</evidence>
<dbReference type="EMBL" id="QRTC01000054">
    <property type="protein sequence ID" value="RGQ36361.1"/>
    <property type="molecule type" value="Genomic_DNA"/>
</dbReference>
<proteinExistence type="predicted"/>
<protein>
    <submittedName>
        <fullName evidence="1">Uncharacterized protein</fullName>
    </submittedName>
</protein>
<name>A0A412AV86_9FIRM</name>
<dbReference type="AlphaFoldDB" id="A0A412AV86"/>
<evidence type="ECO:0000313" key="1">
    <source>
        <dbReference type="EMBL" id="RGQ36361.1"/>
    </source>
</evidence>